<sequence>MKKLLFTSTINDTKITFKEENATTPESFGLYDILNKINVINYFNSHNKKQYLDLTNSKHQDLFLRWYAILNAWFKKEIATKQQINQNFNSQQFNAVISKAIANEVNNLQKDPLYNLMVGTMFDEATNLIRTVIQMLNFPGFDIYDLLPAIGGFTSWIFKQGGDNFVVNADNVKHVEKVYNADPNQYAGYSTNLGSLDPTSKYGELVLQEFGLKSQSGSIDYEKGSLFKMINTWEHGGRWFKPW</sequence>
<dbReference type="KEGG" id="smir:SMM_0554"/>
<dbReference type="HOGENOM" id="CLU_1142027_0_0_14"/>
<accession>W0GQS0</accession>
<dbReference type="AlphaFoldDB" id="W0GQS0"/>
<protein>
    <submittedName>
        <fullName evidence="1">Uncharacterized protein</fullName>
    </submittedName>
</protein>
<dbReference type="EMBL" id="CP006720">
    <property type="protein sequence ID" value="AHI57999.1"/>
    <property type="molecule type" value="Genomic_DNA"/>
</dbReference>
<proteinExistence type="predicted"/>
<name>W0GQS0_9MOLU</name>
<evidence type="ECO:0000313" key="1">
    <source>
        <dbReference type="EMBL" id="AHI57999.1"/>
    </source>
</evidence>
<reference evidence="1 2" key="1">
    <citation type="submission" date="2013-09" db="EMBL/GenBank/DDBJ databases">
        <title>Complete genome sequence of Spiroplasma mirum suckling mouse cataract agent.</title>
        <authorList>
            <person name="Landry C.A."/>
            <person name="Bastian F.O."/>
            <person name="Thune R.L."/>
        </authorList>
    </citation>
    <scope>NUCLEOTIDE SEQUENCE [LARGE SCALE GENOMIC DNA]</scope>
    <source>
        <strain evidence="1 2">SMCA</strain>
    </source>
</reference>
<dbReference type="PATRIC" id="fig|838561.3.peg.639"/>
<dbReference type="Proteomes" id="UP000019260">
    <property type="component" value="Chromosome"/>
</dbReference>
<gene>
    <name evidence="1" type="ORF">P344_03280</name>
</gene>
<organism evidence="1 2">
    <name type="scientific">Spiroplasma mirum ATCC 29335</name>
    <dbReference type="NCBI Taxonomy" id="838561"/>
    <lineage>
        <taxon>Bacteria</taxon>
        <taxon>Bacillati</taxon>
        <taxon>Mycoplasmatota</taxon>
        <taxon>Mollicutes</taxon>
        <taxon>Entomoplasmatales</taxon>
        <taxon>Spiroplasmataceae</taxon>
        <taxon>Spiroplasma</taxon>
    </lineage>
</organism>
<dbReference type="RefSeq" id="WP_025317340.1">
    <property type="nucleotide sequence ID" value="NZ_CP002082.1"/>
</dbReference>
<evidence type="ECO:0000313" key="2">
    <source>
        <dbReference type="Proteomes" id="UP000019260"/>
    </source>
</evidence>
<keyword evidence="2" id="KW-1185">Reference proteome</keyword>
<dbReference type="STRING" id="838561.P344_03280"/>
<dbReference type="KEGG" id="smia:P344_03280"/>